<comment type="caution">
    <text evidence="2">The sequence shown here is derived from an EMBL/GenBank/DDBJ whole genome shotgun (WGS) entry which is preliminary data.</text>
</comment>
<dbReference type="EMBL" id="JANVFU010000001">
    <property type="protein sequence ID" value="KAJ3750032.1"/>
    <property type="molecule type" value="Genomic_DNA"/>
</dbReference>
<gene>
    <name evidence="2" type="ORF">DFH05DRAFT_1387386</name>
</gene>
<reference evidence="2 3" key="1">
    <citation type="journal article" date="2023" name="Proc. Natl. Acad. Sci. U.S.A.">
        <title>A global phylogenomic analysis of the shiitake genus Lentinula.</title>
        <authorList>
            <person name="Sierra-Patev S."/>
            <person name="Min B."/>
            <person name="Naranjo-Ortiz M."/>
            <person name="Looney B."/>
            <person name="Konkel Z."/>
            <person name="Slot J.C."/>
            <person name="Sakamoto Y."/>
            <person name="Steenwyk J.L."/>
            <person name="Rokas A."/>
            <person name="Carro J."/>
            <person name="Camarero S."/>
            <person name="Ferreira P."/>
            <person name="Molpeceres G."/>
            <person name="Ruiz-Duenas F.J."/>
            <person name="Serrano A."/>
            <person name="Henrissat B."/>
            <person name="Drula E."/>
            <person name="Hughes K.W."/>
            <person name="Mata J.L."/>
            <person name="Ishikawa N.K."/>
            <person name="Vargas-Isla R."/>
            <person name="Ushijima S."/>
            <person name="Smith C.A."/>
            <person name="Donoghue J."/>
            <person name="Ahrendt S."/>
            <person name="Andreopoulos W."/>
            <person name="He G."/>
            <person name="LaButti K."/>
            <person name="Lipzen A."/>
            <person name="Ng V."/>
            <person name="Riley R."/>
            <person name="Sandor L."/>
            <person name="Barry K."/>
            <person name="Martinez A.T."/>
            <person name="Xiao Y."/>
            <person name="Gibbons J.G."/>
            <person name="Terashima K."/>
            <person name="Grigoriev I.V."/>
            <person name="Hibbett D."/>
        </authorList>
    </citation>
    <scope>NUCLEOTIDE SEQUENCE [LARGE SCALE GENOMIC DNA]</scope>
    <source>
        <strain evidence="2 3">TFB7810</strain>
    </source>
</reference>
<keyword evidence="3" id="KW-1185">Reference proteome</keyword>
<dbReference type="AlphaFoldDB" id="A0A9W8PA29"/>
<protein>
    <submittedName>
        <fullName evidence="2">Uncharacterized protein</fullName>
    </submittedName>
</protein>
<accession>A0A9W8PA29</accession>
<evidence type="ECO:0000256" key="1">
    <source>
        <dbReference type="SAM" id="MobiDB-lite"/>
    </source>
</evidence>
<proteinExistence type="predicted"/>
<organism evidence="2 3">
    <name type="scientific">Lentinula detonsa</name>
    <dbReference type="NCBI Taxonomy" id="2804962"/>
    <lineage>
        <taxon>Eukaryota</taxon>
        <taxon>Fungi</taxon>
        <taxon>Dikarya</taxon>
        <taxon>Basidiomycota</taxon>
        <taxon>Agaricomycotina</taxon>
        <taxon>Agaricomycetes</taxon>
        <taxon>Agaricomycetidae</taxon>
        <taxon>Agaricales</taxon>
        <taxon>Marasmiineae</taxon>
        <taxon>Omphalotaceae</taxon>
        <taxon>Lentinula</taxon>
    </lineage>
</organism>
<feature type="compositionally biased region" description="Basic and acidic residues" evidence="1">
    <location>
        <begin position="1"/>
        <end position="10"/>
    </location>
</feature>
<evidence type="ECO:0000313" key="2">
    <source>
        <dbReference type="EMBL" id="KAJ3750032.1"/>
    </source>
</evidence>
<evidence type="ECO:0000313" key="3">
    <source>
        <dbReference type="Proteomes" id="UP001142393"/>
    </source>
</evidence>
<name>A0A9W8PA29_9AGAR</name>
<feature type="region of interest" description="Disordered" evidence="1">
    <location>
        <begin position="1"/>
        <end position="21"/>
    </location>
</feature>
<sequence>MAGPQNKDKSNQNQTLGEGVKFDHQVTTEGTLADVFCIFMEGETMNEVIN</sequence>
<dbReference type="Proteomes" id="UP001142393">
    <property type="component" value="Unassembled WGS sequence"/>
</dbReference>